<dbReference type="EMBL" id="QQSY01000002">
    <property type="protein sequence ID" value="RDI98928.1"/>
    <property type="molecule type" value="Genomic_DNA"/>
</dbReference>
<evidence type="ECO:0000313" key="2">
    <source>
        <dbReference type="Proteomes" id="UP000254711"/>
    </source>
</evidence>
<dbReference type="AlphaFoldDB" id="A0A370K8E8"/>
<proteinExistence type="predicted"/>
<accession>A0A370K8E8</accession>
<dbReference type="Proteomes" id="UP000254711">
    <property type="component" value="Unassembled WGS sequence"/>
</dbReference>
<evidence type="ECO:0000313" key="1">
    <source>
        <dbReference type="EMBL" id="RDI98928.1"/>
    </source>
</evidence>
<gene>
    <name evidence="1" type="ORF">DVT68_10555</name>
</gene>
<reference evidence="1 2" key="1">
    <citation type="submission" date="2018-07" db="EMBL/GenBank/DDBJ databases">
        <title>Dyella solisilvae sp. nov., isolated from the pine and broad-leaved mixed forest soil.</title>
        <authorList>
            <person name="Gao Z."/>
            <person name="Qiu L."/>
        </authorList>
    </citation>
    <scope>NUCLEOTIDE SEQUENCE [LARGE SCALE GENOMIC DNA]</scope>
    <source>
        <strain evidence="1 2">DHG54</strain>
    </source>
</reference>
<protein>
    <submittedName>
        <fullName evidence="1">Uncharacterized protein</fullName>
    </submittedName>
</protein>
<name>A0A370K8E8_9GAMM</name>
<comment type="caution">
    <text evidence="1">The sequence shown here is derived from an EMBL/GenBank/DDBJ whole genome shotgun (WGS) entry which is preliminary data.</text>
</comment>
<organism evidence="1 2">
    <name type="scientific">Dyella solisilvae</name>
    <dbReference type="NCBI Taxonomy" id="1920168"/>
    <lineage>
        <taxon>Bacteria</taxon>
        <taxon>Pseudomonadati</taxon>
        <taxon>Pseudomonadota</taxon>
        <taxon>Gammaproteobacteria</taxon>
        <taxon>Lysobacterales</taxon>
        <taxon>Rhodanobacteraceae</taxon>
        <taxon>Dyella</taxon>
    </lineage>
</organism>
<sequence length="129" mass="14032">MLFSVDPQKPRSAHIASSQRVKLPRLPRFQVVDFIHCAPDNMPVRVEELECNSCLAHGITADVGERPHNPIAARMNVALDAVGLDTNAWVMPLGGLRVHGEYDDANRNREGSELALNSCAQTFGAESAA</sequence>
<keyword evidence="2" id="KW-1185">Reference proteome</keyword>